<evidence type="ECO:0000256" key="1">
    <source>
        <dbReference type="SAM" id="MobiDB-lite"/>
    </source>
</evidence>
<sequence length="350" mass="35876">MERRTFIATTGTGIGIGVGVAGCLNADDGSSEGNGTTELEDDDEDGDGTANGDDDEDGDGTANGDDDEGGNGTRDEGDDEDTTESTTDDADGTGDDENTESDETSDDADESVSTSFEVTAMRTTSPVGGGERLEVVARVENVGYESGTADIDLVVGHDPTIEDSQTLTLESGESSTVTLGFQAGEPAGDVEEFPVRVDTGTDEAVETVVVEAGDGADDDSGDESVTFESCTRATVSGSFEDGDVAYASTGFYDRAGFGNTLMEDGVTVGDDVDAPFSGTIVFEIGDGQGVAENGDEIVVTVGDYGEYGTVIGGLTTDPDDYMVAGITHGNPHAEECLEEIESEWADDTGG</sequence>
<dbReference type="RefSeq" id="WP_160061946.1">
    <property type="nucleotide sequence ID" value="NZ_WUYX01000004.1"/>
</dbReference>
<evidence type="ECO:0000313" key="3">
    <source>
        <dbReference type="Proteomes" id="UP000434101"/>
    </source>
</evidence>
<dbReference type="AlphaFoldDB" id="A0A6B0VG08"/>
<gene>
    <name evidence="2" type="ORF">GS429_01220</name>
</gene>
<protein>
    <recommendedName>
        <fullName evidence="4">CARDB domain-containing protein</fullName>
    </recommendedName>
</protein>
<feature type="region of interest" description="Disordered" evidence="1">
    <location>
        <begin position="1"/>
        <end position="127"/>
    </location>
</feature>
<accession>A0A6B0VG08</accession>
<dbReference type="EMBL" id="WUYX01000004">
    <property type="protein sequence ID" value="MXV60711.1"/>
    <property type="molecule type" value="Genomic_DNA"/>
</dbReference>
<dbReference type="PROSITE" id="PS51257">
    <property type="entry name" value="PROKAR_LIPOPROTEIN"/>
    <property type="match status" value="1"/>
</dbReference>
<organism evidence="2 3">
    <name type="scientific">Natronorubrum halalkaliphilum</name>
    <dbReference type="NCBI Taxonomy" id="2691917"/>
    <lineage>
        <taxon>Archaea</taxon>
        <taxon>Methanobacteriati</taxon>
        <taxon>Methanobacteriota</taxon>
        <taxon>Stenosarchaea group</taxon>
        <taxon>Halobacteria</taxon>
        <taxon>Halobacteriales</taxon>
        <taxon>Natrialbaceae</taxon>
        <taxon>Natronorubrum</taxon>
    </lineage>
</organism>
<feature type="compositionally biased region" description="Acidic residues" evidence="1">
    <location>
        <begin position="38"/>
        <end position="69"/>
    </location>
</feature>
<name>A0A6B0VG08_9EURY</name>
<evidence type="ECO:0000313" key="2">
    <source>
        <dbReference type="EMBL" id="MXV60711.1"/>
    </source>
</evidence>
<proteinExistence type="predicted"/>
<comment type="caution">
    <text evidence="2">The sequence shown here is derived from an EMBL/GenBank/DDBJ whole genome shotgun (WGS) entry which is preliminary data.</text>
</comment>
<evidence type="ECO:0008006" key="4">
    <source>
        <dbReference type="Google" id="ProtNLM"/>
    </source>
</evidence>
<feature type="compositionally biased region" description="Acidic residues" evidence="1">
    <location>
        <begin position="76"/>
        <end position="110"/>
    </location>
</feature>
<dbReference type="Proteomes" id="UP000434101">
    <property type="component" value="Unassembled WGS sequence"/>
</dbReference>
<keyword evidence="3" id="KW-1185">Reference proteome</keyword>
<reference evidence="2 3" key="1">
    <citation type="submission" date="2020-01" db="EMBL/GenBank/DDBJ databases">
        <title>Natronorubrum sp. JWXQ-INN 674 isolated from Inner Mongolia Autonomous Region of China.</title>
        <authorList>
            <person name="Xue Q."/>
        </authorList>
    </citation>
    <scope>NUCLEOTIDE SEQUENCE [LARGE SCALE GENOMIC DNA]</scope>
    <source>
        <strain evidence="2 3">JWXQ-INN-674</strain>
    </source>
</reference>
<dbReference type="OrthoDB" id="205968at2157"/>